<sequence length="56" mass="6056">MIIMPIKTPLEIEMEIESIGKKKSELSILNMLILAVLAGVYIGFGSALATLVSHDL</sequence>
<comment type="subcellular location">
    <subcellularLocation>
        <location evidence="1">Membrane</location>
        <topology evidence="1">Multi-pass membrane protein</topology>
    </subcellularLocation>
</comment>
<keyword evidence="4 5" id="KW-0472">Membrane</keyword>
<keyword evidence="2 5" id="KW-0812">Transmembrane</keyword>
<gene>
    <name evidence="6" type="ORF">S06H3_24321</name>
</gene>
<comment type="caution">
    <text evidence="6">The sequence shown here is derived from an EMBL/GenBank/DDBJ whole genome shotgun (WGS) entry which is preliminary data.</text>
</comment>
<proteinExistence type="predicted"/>
<accession>X1MYP6</accession>
<dbReference type="InterPro" id="IPR023271">
    <property type="entry name" value="Aquaporin-like"/>
</dbReference>
<dbReference type="AlphaFoldDB" id="X1MYP6"/>
<evidence type="ECO:0000313" key="6">
    <source>
        <dbReference type="EMBL" id="GAI23136.1"/>
    </source>
</evidence>
<evidence type="ECO:0000256" key="3">
    <source>
        <dbReference type="ARBA" id="ARBA00022989"/>
    </source>
</evidence>
<dbReference type="Gene3D" id="1.20.1080.10">
    <property type="entry name" value="Glycerol uptake facilitator protein"/>
    <property type="match status" value="1"/>
</dbReference>
<dbReference type="GO" id="GO:0016020">
    <property type="term" value="C:membrane"/>
    <property type="evidence" value="ECO:0007669"/>
    <property type="project" value="UniProtKB-SubCell"/>
</dbReference>
<name>X1MYP6_9ZZZZ</name>
<protein>
    <submittedName>
        <fullName evidence="6">Uncharacterized protein</fullName>
    </submittedName>
</protein>
<feature type="transmembrane region" description="Helical" evidence="5">
    <location>
        <begin position="28"/>
        <end position="52"/>
    </location>
</feature>
<evidence type="ECO:0000256" key="4">
    <source>
        <dbReference type="ARBA" id="ARBA00023136"/>
    </source>
</evidence>
<evidence type="ECO:0000256" key="5">
    <source>
        <dbReference type="SAM" id="Phobius"/>
    </source>
</evidence>
<evidence type="ECO:0000256" key="1">
    <source>
        <dbReference type="ARBA" id="ARBA00004141"/>
    </source>
</evidence>
<reference evidence="6" key="1">
    <citation type="journal article" date="2014" name="Front. Microbiol.">
        <title>High frequency of phylogenetically diverse reductive dehalogenase-homologous genes in deep subseafloor sedimentary metagenomes.</title>
        <authorList>
            <person name="Kawai M."/>
            <person name="Futagami T."/>
            <person name="Toyoda A."/>
            <person name="Takaki Y."/>
            <person name="Nishi S."/>
            <person name="Hori S."/>
            <person name="Arai W."/>
            <person name="Tsubouchi T."/>
            <person name="Morono Y."/>
            <person name="Uchiyama I."/>
            <person name="Ito T."/>
            <person name="Fujiyama A."/>
            <person name="Inagaki F."/>
            <person name="Takami H."/>
        </authorList>
    </citation>
    <scope>NUCLEOTIDE SEQUENCE</scope>
    <source>
        <strain evidence="6">Expedition CK06-06</strain>
    </source>
</reference>
<dbReference type="EMBL" id="BARV01013488">
    <property type="protein sequence ID" value="GAI23136.1"/>
    <property type="molecule type" value="Genomic_DNA"/>
</dbReference>
<keyword evidence="3 5" id="KW-1133">Transmembrane helix</keyword>
<organism evidence="6">
    <name type="scientific">marine sediment metagenome</name>
    <dbReference type="NCBI Taxonomy" id="412755"/>
    <lineage>
        <taxon>unclassified sequences</taxon>
        <taxon>metagenomes</taxon>
        <taxon>ecological metagenomes</taxon>
    </lineage>
</organism>
<evidence type="ECO:0000256" key="2">
    <source>
        <dbReference type="ARBA" id="ARBA00022692"/>
    </source>
</evidence>